<reference evidence="2" key="1">
    <citation type="journal article" date="2020" name="Nature">
        <title>Giant virus diversity and host interactions through global metagenomics.</title>
        <authorList>
            <person name="Schulz F."/>
            <person name="Roux S."/>
            <person name="Paez-Espino D."/>
            <person name="Jungbluth S."/>
            <person name="Walsh D.A."/>
            <person name="Denef V.J."/>
            <person name="McMahon K.D."/>
            <person name="Konstantinidis K.T."/>
            <person name="Eloe-Fadrosh E.A."/>
            <person name="Kyrpides N.C."/>
            <person name="Woyke T."/>
        </authorList>
    </citation>
    <scope>NUCLEOTIDE SEQUENCE</scope>
    <source>
        <strain evidence="2">GVMAG-M-3300021375-17</strain>
    </source>
</reference>
<proteinExistence type="predicted"/>
<evidence type="ECO:0000313" key="2">
    <source>
        <dbReference type="EMBL" id="QHT05358.1"/>
    </source>
</evidence>
<feature type="transmembrane region" description="Helical" evidence="1">
    <location>
        <begin position="7"/>
        <end position="25"/>
    </location>
</feature>
<feature type="transmembrane region" description="Helical" evidence="1">
    <location>
        <begin position="76"/>
        <end position="98"/>
    </location>
</feature>
<accession>A0A6C0CL69</accession>
<keyword evidence="1" id="KW-0472">Membrane</keyword>
<evidence type="ECO:0000256" key="1">
    <source>
        <dbReference type="SAM" id="Phobius"/>
    </source>
</evidence>
<feature type="transmembrane region" description="Helical" evidence="1">
    <location>
        <begin position="118"/>
        <end position="136"/>
    </location>
</feature>
<organism evidence="2">
    <name type="scientific">viral metagenome</name>
    <dbReference type="NCBI Taxonomy" id="1070528"/>
    <lineage>
        <taxon>unclassified sequences</taxon>
        <taxon>metagenomes</taxon>
        <taxon>organismal metagenomes</taxon>
    </lineage>
</organism>
<protein>
    <submittedName>
        <fullName evidence="2">Uncharacterized protein</fullName>
    </submittedName>
</protein>
<sequence>MTQKQVFHYLLSLLLVTIVFIYGLNMPTLITGNTHLVKEYYYDRFLESFLLDVVLVALYLGVAYKGFQILGVKSFIGQLLVVAGVTSIISGAFYLYFVSAPKSNMFFSRWFHSVGYKAVIYDIALLCLVFGVYEYIRKHIQKLS</sequence>
<feature type="transmembrane region" description="Helical" evidence="1">
    <location>
        <begin position="45"/>
        <end position="64"/>
    </location>
</feature>
<name>A0A6C0CL69_9ZZZZ</name>
<dbReference type="AlphaFoldDB" id="A0A6C0CL69"/>
<dbReference type="EMBL" id="MN739453">
    <property type="protein sequence ID" value="QHT05358.1"/>
    <property type="molecule type" value="Genomic_DNA"/>
</dbReference>
<keyword evidence="1" id="KW-1133">Transmembrane helix</keyword>
<keyword evidence="1" id="KW-0812">Transmembrane</keyword>